<evidence type="ECO:0000313" key="5">
    <source>
        <dbReference type="Proteomes" id="UP000193396"/>
    </source>
</evidence>
<organism evidence="4 5">
    <name type="scientific">Thalassospira alkalitolerans</name>
    <dbReference type="NCBI Taxonomy" id="1293890"/>
    <lineage>
        <taxon>Bacteria</taxon>
        <taxon>Pseudomonadati</taxon>
        <taxon>Pseudomonadota</taxon>
        <taxon>Alphaproteobacteria</taxon>
        <taxon>Rhodospirillales</taxon>
        <taxon>Thalassospiraceae</taxon>
        <taxon>Thalassospira</taxon>
    </lineage>
</organism>
<evidence type="ECO:0000259" key="2">
    <source>
        <dbReference type="Pfam" id="PF07584"/>
    </source>
</evidence>
<dbReference type="Pfam" id="PF13709">
    <property type="entry name" value="DUF4159"/>
    <property type="match status" value="1"/>
</dbReference>
<dbReference type="Gene3D" id="3.40.50.12140">
    <property type="entry name" value="Domain of unknown function DUF4159"/>
    <property type="match status" value="1"/>
</dbReference>
<gene>
    <name evidence="4" type="ORF">TALK_13720</name>
</gene>
<evidence type="ECO:0000313" key="4">
    <source>
        <dbReference type="EMBL" id="OSQ47075.1"/>
    </source>
</evidence>
<feature type="domain" description="DUF4159" evidence="3">
    <location>
        <begin position="689"/>
        <end position="886"/>
    </location>
</feature>
<keyword evidence="1" id="KW-0472">Membrane</keyword>
<dbReference type="SUPFAM" id="SSF52317">
    <property type="entry name" value="Class I glutamine amidotransferase-like"/>
    <property type="match status" value="1"/>
</dbReference>
<reference evidence="4 5" key="1">
    <citation type="submission" date="2014-03" db="EMBL/GenBank/DDBJ databases">
        <title>The draft genome sequence of Thalassospira alkalitolerans JCM 18968.</title>
        <authorList>
            <person name="Lai Q."/>
            <person name="Shao Z."/>
        </authorList>
    </citation>
    <scope>NUCLEOTIDE SEQUENCE [LARGE SCALE GENOMIC DNA]</scope>
    <source>
        <strain evidence="4 5">JCM 18968</strain>
    </source>
</reference>
<evidence type="ECO:0008006" key="6">
    <source>
        <dbReference type="Google" id="ProtNLM"/>
    </source>
</evidence>
<dbReference type="OrthoDB" id="9773014at2"/>
<keyword evidence="1" id="KW-0812">Transmembrane</keyword>
<name>A0A1Y2L9G0_9PROT</name>
<feature type="transmembrane region" description="Helical" evidence="1">
    <location>
        <begin position="649"/>
        <end position="672"/>
    </location>
</feature>
<dbReference type="EMBL" id="JFKB01000009">
    <property type="protein sequence ID" value="OSQ47075.1"/>
    <property type="molecule type" value="Genomic_DNA"/>
</dbReference>
<dbReference type="NCBIfam" id="TIGR02226">
    <property type="entry name" value="two_anch"/>
    <property type="match status" value="1"/>
</dbReference>
<accession>A0A1Y2L9G0</accession>
<protein>
    <recommendedName>
        <fullName evidence="6">DUF4159 domain-containing protein</fullName>
    </recommendedName>
</protein>
<dbReference type="STRING" id="1293890.TALK_13720"/>
<dbReference type="InterPro" id="IPR011933">
    <property type="entry name" value="Double_TM_dom"/>
</dbReference>
<dbReference type="InterPro" id="IPR024163">
    <property type="entry name" value="Aerotolerance_reg_N"/>
</dbReference>
<feature type="transmembrane region" description="Helical" evidence="1">
    <location>
        <begin position="615"/>
        <end position="637"/>
    </location>
</feature>
<sequence length="906" mass="99944">MNLAAITFLYPAMLAAVLVLPIVWLIIRSAPHSPKQIVFPAARLLRGLRTNRRDMQRAPLWQTILRCLILIMLILAAARPVLNRNEFSQNDGAVLIIAENSWSSAANWPDYRAGLHEIINQARLDLRSIYLAQTAPEPAGATITRLPDIIGPVSAHQADRFIDRLHPRPWAPDYPQLSNLIADQQHMANSIGSILWLTDDLDYPGKAELANDLDALAPITILSPKRNSRIAIQSLVRNRTGLGITLTHDRGKLARDIILLARNDQGSVLLRHNVTLAATSDHTDTEILLPGDITNSIQSVGVEGMETAATVFQTGARWQQRKVGVIVSSGDSPVLLSDRYFFLDRAISPYADITYAPLGRLLEDKMDILVAAGPISGLGSQYAALERWVQDGGMLVRFAGDATTEIERDFLPVTLRLGNRDFGGSMSWEKPKHLLNFPDSSPFYGIQIPEEITINRQLLAEPDPDIVAKTWARLTDGTPLITSAPRNTGRVVLFHVTPWADWSNLPMSGLFVEIWQRLLPLASPSDRPEAELQTSLPPQSVLDGFGRAHQPDATILPLRAPLPVPNPRHPPGIYGENGQAVALNLGPFLDNLDSHIRWPGTTALRKITDYDQIDLAALCLLAALMLLVLDGAALIFVHHVSIRRSRRHNALTTILMAVMVGGTSAIMILAAMTGTASAVEIQAAALQPRLAYLKTDVAAIDRLSKSGLAGLTEILRRRSAADLAPADAIDPESDDLSFYPLIYWPLVDGQQPFSAYAQAQINRYLDSGGMILIDSRDQEAEPARLRRLLAGLEIPILDRAPGDHILFRSFYLLDHPYGRFASPLWLDARPDQRLDGVASVLFGGNDWASAWMLDEGRNSENRTDDISPRQREMAWRFGVNLVMYALTGSYKGDQVHLPAILERLAR</sequence>
<dbReference type="PANTHER" id="PTHR37464">
    <property type="entry name" value="BLL2463 PROTEIN"/>
    <property type="match status" value="1"/>
</dbReference>
<dbReference type="Pfam" id="PF07584">
    <property type="entry name" value="BatA"/>
    <property type="match status" value="1"/>
</dbReference>
<dbReference type="RefSeq" id="WP_085619706.1">
    <property type="nucleotide sequence ID" value="NZ_JFKB01000009.1"/>
</dbReference>
<dbReference type="Proteomes" id="UP000193396">
    <property type="component" value="Unassembled WGS sequence"/>
</dbReference>
<dbReference type="AlphaFoldDB" id="A0A1Y2L9G0"/>
<keyword evidence="1" id="KW-1133">Transmembrane helix</keyword>
<proteinExistence type="predicted"/>
<dbReference type="PANTHER" id="PTHR37464:SF1">
    <property type="entry name" value="BLL2463 PROTEIN"/>
    <property type="match status" value="1"/>
</dbReference>
<feature type="transmembrane region" description="Helical" evidence="1">
    <location>
        <begin position="6"/>
        <end position="27"/>
    </location>
</feature>
<evidence type="ECO:0000256" key="1">
    <source>
        <dbReference type="SAM" id="Phobius"/>
    </source>
</evidence>
<feature type="transmembrane region" description="Helical" evidence="1">
    <location>
        <begin position="58"/>
        <end position="78"/>
    </location>
</feature>
<dbReference type="Gene3D" id="3.40.50.880">
    <property type="match status" value="1"/>
</dbReference>
<dbReference type="InterPro" id="IPR025297">
    <property type="entry name" value="DUF4159"/>
</dbReference>
<feature type="domain" description="Aerotolerance regulator N-terminal" evidence="2">
    <location>
        <begin position="6"/>
        <end position="80"/>
    </location>
</feature>
<dbReference type="InterPro" id="IPR029062">
    <property type="entry name" value="Class_I_gatase-like"/>
</dbReference>
<comment type="caution">
    <text evidence="4">The sequence shown here is derived from an EMBL/GenBank/DDBJ whole genome shotgun (WGS) entry which is preliminary data.</text>
</comment>
<keyword evidence="5" id="KW-1185">Reference proteome</keyword>
<evidence type="ECO:0000259" key="3">
    <source>
        <dbReference type="Pfam" id="PF13709"/>
    </source>
</evidence>